<dbReference type="PANTHER" id="PTHR11439">
    <property type="entry name" value="GAG-POL-RELATED RETROTRANSPOSON"/>
    <property type="match status" value="1"/>
</dbReference>
<dbReference type="CDD" id="cd09272">
    <property type="entry name" value="RNase_HI_RT_Ty1"/>
    <property type="match status" value="1"/>
</dbReference>
<comment type="caution">
    <text evidence="1">The sequence shown here is derived from an EMBL/GenBank/DDBJ whole genome shotgun (WGS) entry which is preliminary data.</text>
</comment>
<organism evidence="1">
    <name type="scientific">Sesamum angustifolium</name>
    <dbReference type="NCBI Taxonomy" id="2727405"/>
    <lineage>
        <taxon>Eukaryota</taxon>
        <taxon>Viridiplantae</taxon>
        <taxon>Streptophyta</taxon>
        <taxon>Embryophyta</taxon>
        <taxon>Tracheophyta</taxon>
        <taxon>Spermatophyta</taxon>
        <taxon>Magnoliopsida</taxon>
        <taxon>eudicotyledons</taxon>
        <taxon>Gunneridae</taxon>
        <taxon>Pentapetalae</taxon>
        <taxon>asterids</taxon>
        <taxon>lamiids</taxon>
        <taxon>Lamiales</taxon>
        <taxon>Pedaliaceae</taxon>
        <taxon>Sesamum</taxon>
    </lineage>
</organism>
<dbReference type="EMBL" id="JACGWK010000139">
    <property type="protein sequence ID" value="KAL0305171.1"/>
    <property type="molecule type" value="Genomic_DNA"/>
</dbReference>
<name>A0AAW2KGW4_9LAMI</name>
<protein>
    <submittedName>
        <fullName evidence="1">Uncharacterized protein</fullName>
    </submittedName>
</protein>
<reference evidence="1" key="1">
    <citation type="submission" date="2020-06" db="EMBL/GenBank/DDBJ databases">
        <authorList>
            <person name="Li T."/>
            <person name="Hu X."/>
            <person name="Zhang T."/>
            <person name="Song X."/>
            <person name="Zhang H."/>
            <person name="Dai N."/>
            <person name="Sheng W."/>
            <person name="Hou X."/>
            <person name="Wei L."/>
        </authorList>
    </citation>
    <scope>NUCLEOTIDE SEQUENCE</scope>
    <source>
        <strain evidence="1">G01</strain>
        <tissue evidence="1">Leaf</tissue>
    </source>
</reference>
<gene>
    <name evidence="1" type="ORF">Sangu_3047700</name>
</gene>
<reference evidence="1" key="2">
    <citation type="journal article" date="2024" name="Plant">
        <title>Genomic evolution and insights into agronomic trait innovations of Sesamum species.</title>
        <authorList>
            <person name="Miao H."/>
            <person name="Wang L."/>
            <person name="Qu L."/>
            <person name="Liu H."/>
            <person name="Sun Y."/>
            <person name="Le M."/>
            <person name="Wang Q."/>
            <person name="Wei S."/>
            <person name="Zheng Y."/>
            <person name="Lin W."/>
            <person name="Duan Y."/>
            <person name="Cao H."/>
            <person name="Xiong S."/>
            <person name="Wang X."/>
            <person name="Wei L."/>
            <person name="Li C."/>
            <person name="Ma Q."/>
            <person name="Ju M."/>
            <person name="Zhao R."/>
            <person name="Li G."/>
            <person name="Mu C."/>
            <person name="Tian Q."/>
            <person name="Mei H."/>
            <person name="Zhang T."/>
            <person name="Gao T."/>
            <person name="Zhang H."/>
        </authorList>
    </citation>
    <scope>NUCLEOTIDE SEQUENCE</scope>
    <source>
        <tissue evidence="1">Leaf</tissue>
    </source>
</reference>
<sequence>MDVAEGEIGLSSGHDPVCDEFTELPLSFWVMRLRRRLDTQRDELLLEESSEAPQSNAGTLFGPDVSTDNVPIIRWSARVPQPLERYGFLGVTGQLGNDPKTYGEAMSDIDSGKWLEAMKSENGLHGSNQMDVKTVFLNGFVEEEIYMDQPEGFTISGVCWRSPLDCSQDILKYLRRTKDVFFVYGGGELILEGFSDASFQSDDDDTKSQSGFVFKLNGGVVAWESSKQDTTTDSTMEAEYIATKEAVWMKNYI</sequence>
<dbReference type="AlphaFoldDB" id="A0AAW2KGW4"/>
<proteinExistence type="predicted"/>
<dbReference type="PANTHER" id="PTHR11439:SF496">
    <property type="entry name" value="RNA-DIRECTED DNA POLYMERASE"/>
    <property type="match status" value="1"/>
</dbReference>
<accession>A0AAW2KGW4</accession>
<evidence type="ECO:0000313" key="1">
    <source>
        <dbReference type="EMBL" id="KAL0305171.1"/>
    </source>
</evidence>